<evidence type="ECO:0000259" key="2">
    <source>
        <dbReference type="Pfam" id="PF00386"/>
    </source>
</evidence>
<proteinExistence type="predicted"/>
<comment type="caution">
    <text evidence="3">The sequence shown here is derived from an EMBL/GenBank/DDBJ whole genome shotgun (WGS) entry which is preliminary data.</text>
</comment>
<dbReference type="EMBL" id="CAJHNH020003546">
    <property type="protein sequence ID" value="CAG5129526.1"/>
    <property type="molecule type" value="Genomic_DNA"/>
</dbReference>
<evidence type="ECO:0000313" key="4">
    <source>
        <dbReference type="Proteomes" id="UP000678393"/>
    </source>
</evidence>
<keyword evidence="1" id="KW-0175">Coiled coil</keyword>
<dbReference type="SUPFAM" id="SSF49842">
    <property type="entry name" value="TNF-like"/>
    <property type="match status" value="1"/>
</dbReference>
<dbReference type="Proteomes" id="UP000678393">
    <property type="component" value="Unassembled WGS sequence"/>
</dbReference>
<dbReference type="InterPro" id="IPR008983">
    <property type="entry name" value="Tumour_necrosis_fac-like_dom"/>
</dbReference>
<evidence type="ECO:0000256" key="1">
    <source>
        <dbReference type="SAM" id="Coils"/>
    </source>
</evidence>
<name>A0A8S3ZQ71_9EUPU</name>
<feature type="coiled-coil region" evidence="1">
    <location>
        <begin position="161"/>
        <end position="188"/>
    </location>
</feature>
<feature type="coiled-coil region" evidence="1">
    <location>
        <begin position="75"/>
        <end position="132"/>
    </location>
</feature>
<evidence type="ECO:0000313" key="3">
    <source>
        <dbReference type="EMBL" id="CAG5129526.1"/>
    </source>
</evidence>
<dbReference type="OrthoDB" id="6108348at2759"/>
<gene>
    <name evidence="3" type="ORF">CUNI_LOCUS15084</name>
</gene>
<reference evidence="3" key="1">
    <citation type="submission" date="2021-04" db="EMBL/GenBank/DDBJ databases">
        <authorList>
            <consortium name="Molecular Ecology Group"/>
        </authorList>
    </citation>
    <scope>NUCLEOTIDE SEQUENCE</scope>
</reference>
<feature type="domain" description="C1q" evidence="2">
    <location>
        <begin position="285"/>
        <end position="399"/>
    </location>
</feature>
<dbReference type="Gene3D" id="2.60.120.40">
    <property type="match status" value="1"/>
</dbReference>
<sequence>MNSRLESKRSFHQAWTQTDYEFPTTAFLDVIKQDNINMAKHLAETSTNETIKLGNSDTDPNKMKKQGLGLNARRQSQLEQEINSIRQVVQEQDSRLKMLEQLLGTSTTLHYVRSLEEKVNILQQTMEDFTIRLTSLEDGNEREEMSLNDLSSKVDSIDLTLGNLESERENEEYKLKEFEGRLLEAEANRRKDWSFYQQKLADVENLYRQICEMMAGHVRPLRRLQDTLNNRVQMTEKRNLMASQLESISDTVMDLLPRVSNLESRGRHGTVGFTAYLPLVTRMTTSGVLKEFTDVCCNEGSCYNPANGMFTAPQDGLYFVSVTLRQRKEGAVDVNVLARRRASGNLRIVGKSGTHSDKKCSTAVSVVKLKAGDVLFVKAVSVVPEASLSQYSSFTCYMIG</sequence>
<protein>
    <recommendedName>
        <fullName evidence="2">C1q domain-containing protein</fullName>
    </recommendedName>
</protein>
<organism evidence="3 4">
    <name type="scientific">Candidula unifasciata</name>
    <dbReference type="NCBI Taxonomy" id="100452"/>
    <lineage>
        <taxon>Eukaryota</taxon>
        <taxon>Metazoa</taxon>
        <taxon>Spiralia</taxon>
        <taxon>Lophotrochozoa</taxon>
        <taxon>Mollusca</taxon>
        <taxon>Gastropoda</taxon>
        <taxon>Heterobranchia</taxon>
        <taxon>Euthyneura</taxon>
        <taxon>Panpulmonata</taxon>
        <taxon>Eupulmonata</taxon>
        <taxon>Stylommatophora</taxon>
        <taxon>Helicina</taxon>
        <taxon>Helicoidea</taxon>
        <taxon>Geomitridae</taxon>
        <taxon>Candidula</taxon>
    </lineage>
</organism>
<dbReference type="AlphaFoldDB" id="A0A8S3ZQ71"/>
<dbReference type="Pfam" id="PF00386">
    <property type="entry name" value="C1q"/>
    <property type="match status" value="1"/>
</dbReference>
<accession>A0A8S3ZQ71</accession>
<keyword evidence="4" id="KW-1185">Reference proteome</keyword>
<dbReference type="InterPro" id="IPR001073">
    <property type="entry name" value="C1q_dom"/>
</dbReference>